<evidence type="ECO:0000256" key="2">
    <source>
        <dbReference type="SAM" id="Phobius"/>
    </source>
</evidence>
<feature type="region of interest" description="Disordered" evidence="1">
    <location>
        <begin position="271"/>
        <end position="308"/>
    </location>
</feature>
<keyword evidence="4" id="KW-1185">Reference proteome</keyword>
<feature type="compositionally biased region" description="Pro residues" evidence="1">
    <location>
        <begin position="286"/>
        <end position="308"/>
    </location>
</feature>
<comment type="caution">
    <text evidence="3">The sequence shown here is derived from an EMBL/GenBank/DDBJ whole genome shotgun (WGS) entry which is preliminary data.</text>
</comment>
<proteinExistence type="predicted"/>
<gene>
    <name evidence="3" type="ORF">Pka01_00930</name>
</gene>
<dbReference type="EMBL" id="BONV01000001">
    <property type="protein sequence ID" value="GIG76966.1"/>
    <property type="molecule type" value="Genomic_DNA"/>
</dbReference>
<sequence length="308" mass="32121">MTRPTTRKRRPARSRERERDRLADSPPPAESGMTDGQRRVLVWTGSIAAGLATALGLVLLANSITGGAAAPDEQGSDPFGKARPDLYQAWPSPKQFEPIADRKADAAPLTAKEVFGAKTLTSGRITLKRIGSRLDGNCGDTVWGGLAGELADAGCEQAVRGLYATADGSYVAQYTMFNLADVEAANELVDGLKTLHHDGWVVPLESDKAGFQGYTEASGQAMGHFVGLAWIGRADGAEPGAKDDFVNLGLAVRESEKALYRRVVAVAGLPAAPAGGDEADDTAQPSEPPPSEPVPGDPGATEPPPPAA</sequence>
<keyword evidence="2" id="KW-1133">Transmembrane helix</keyword>
<keyword evidence="2" id="KW-0812">Transmembrane</keyword>
<organism evidence="3 4">
    <name type="scientific">Planotetraspora kaengkrachanensis</name>
    <dbReference type="NCBI Taxonomy" id="575193"/>
    <lineage>
        <taxon>Bacteria</taxon>
        <taxon>Bacillati</taxon>
        <taxon>Actinomycetota</taxon>
        <taxon>Actinomycetes</taxon>
        <taxon>Streptosporangiales</taxon>
        <taxon>Streptosporangiaceae</taxon>
        <taxon>Planotetraspora</taxon>
    </lineage>
</organism>
<feature type="transmembrane region" description="Helical" evidence="2">
    <location>
        <begin position="40"/>
        <end position="61"/>
    </location>
</feature>
<dbReference type="Proteomes" id="UP000630097">
    <property type="component" value="Unassembled WGS sequence"/>
</dbReference>
<dbReference type="AlphaFoldDB" id="A0A8J3PNV4"/>
<evidence type="ECO:0000313" key="4">
    <source>
        <dbReference type="Proteomes" id="UP000630097"/>
    </source>
</evidence>
<feature type="compositionally biased region" description="Basic and acidic residues" evidence="1">
    <location>
        <begin position="13"/>
        <end position="23"/>
    </location>
</feature>
<reference evidence="3 4" key="1">
    <citation type="submission" date="2021-01" db="EMBL/GenBank/DDBJ databases">
        <title>Whole genome shotgun sequence of Planotetraspora kaengkrachanensis NBRC 104272.</title>
        <authorList>
            <person name="Komaki H."/>
            <person name="Tamura T."/>
        </authorList>
    </citation>
    <scope>NUCLEOTIDE SEQUENCE [LARGE SCALE GENOMIC DNA]</scope>
    <source>
        <strain evidence="3 4">NBRC 104272</strain>
    </source>
</reference>
<feature type="region of interest" description="Disordered" evidence="1">
    <location>
        <begin position="1"/>
        <end position="37"/>
    </location>
</feature>
<dbReference type="RefSeq" id="WP_203880503.1">
    <property type="nucleotide sequence ID" value="NZ_BAABHH010000001.1"/>
</dbReference>
<protein>
    <submittedName>
        <fullName evidence="3">Uncharacterized protein</fullName>
    </submittedName>
</protein>
<evidence type="ECO:0000313" key="3">
    <source>
        <dbReference type="EMBL" id="GIG76966.1"/>
    </source>
</evidence>
<name>A0A8J3PNV4_9ACTN</name>
<keyword evidence="2" id="KW-0472">Membrane</keyword>
<accession>A0A8J3PNV4</accession>
<feature type="compositionally biased region" description="Basic residues" evidence="1">
    <location>
        <begin position="1"/>
        <end position="12"/>
    </location>
</feature>
<evidence type="ECO:0000256" key="1">
    <source>
        <dbReference type="SAM" id="MobiDB-lite"/>
    </source>
</evidence>